<dbReference type="AlphaFoldDB" id="A0A9P1BHQ5"/>
<dbReference type="EMBL" id="CAMXCT030000092">
    <property type="protein sequence ID" value="CAL4761005.1"/>
    <property type="molecule type" value="Genomic_DNA"/>
</dbReference>
<evidence type="ECO:0000256" key="1">
    <source>
        <dbReference type="SAM" id="MobiDB-lite"/>
    </source>
</evidence>
<evidence type="ECO:0000313" key="4">
    <source>
        <dbReference type="Proteomes" id="UP001152797"/>
    </source>
</evidence>
<name>A0A9P1BHQ5_9DINO</name>
<comment type="caution">
    <text evidence="2">The sequence shown here is derived from an EMBL/GenBank/DDBJ whole genome shotgun (WGS) entry which is preliminary data.</text>
</comment>
<organism evidence="2">
    <name type="scientific">Cladocopium goreaui</name>
    <dbReference type="NCBI Taxonomy" id="2562237"/>
    <lineage>
        <taxon>Eukaryota</taxon>
        <taxon>Sar</taxon>
        <taxon>Alveolata</taxon>
        <taxon>Dinophyceae</taxon>
        <taxon>Suessiales</taxon>
        <taxon>Symbiodiniaceae</taxon>
        <taxon>Cladocopium</taxon>
    </lineage>
</organism>
<dbReference type="EMBL" id="CAMXCT010000092">
    <property type="protein sequence ID" value="CAI3973693.1"/>
    <property type="molecule type" value="Genomic_DNA"/>
</dbReference>
<feature type="compositionally biased region" description="Basic and acidic residues" evidence="1">
    <location>
        <begin position="267"/>
        <end position="294"/>
    </location>
</feature>
<gene>
    <name evidence="2" type="ORF">C1SCF055_LOCUS2169</name>
</gene>
<feature type="compositionally biased region" description="Basic and acidic residues" evidence="1">
    <location>
        <begin position="128"/>
        <end position="137"/>
    </location>
</feature>
<feature type="compositionally biased region" description="Basic residues" evidence="1">
    <location>
        <begin position="295"/>
        <end position="306"/>
    </location>
</feature>
<keyword evidence="4" id="KW-1185">Reference proteome</keyword>
<dbReference type="Proteomes" id="UP001152797">
    <property type="component" value="Unassembled WGS sequence"/>
</dbReference>
<accession>A0A9P1BHQ5</accession>
<evidence type="ECO:0000313" key="2">
    <source>
        <dbReference type="EMBL" id="CAI3973693.1"/>
    </source>
</evidence>
<reference evidence="3" key="2">
    <citation type="submission" date="2024-04" db="EMBL/GenBank/DDBJ databases">
        <authorList>
            <person name="Chen Y."/>
            <person name="Shah S."/>
            <person name="Dougan E. K."/>
            <person name="Thang M."/>
            <person name="Chan C."/>
        </authorList>
    </citation>
    <scope>NUCLEOTIDE SEQUENCE [LARGE SCALE GENOMIC DNA]</scope>
</reference>
<reference evidence="2" key="1">
    <citation type="submission" date="2022-10" db="EMBL/GenBank/DDBJ databases">
        <authorList>
            <person name="Chen Y."/>
            <person name="Dougan E. K."/>
            <person name="Chan C."/>
            <person name="Rhodes N."/>
            <person name="Thang M."/>
        </authorList>
    </citation>
    <scope>NUCLEOTIDE SEQUENCE</scope>
</reference>
<proteinExistence type="predicted"/>
<sequence>MHGQEKLEEAAKAQVRRLCTPKRKRLSLNVPSWVIEEYKQRPKAETAKLLMQCNFDKDKFISTLEVIVRKKSSQCVTVDSMWVSEKEMREELKWTRIAGVKKACEQKSSTHIRKNQYDQVEEYHVDVREKGQRKEEESQASQKPALTSGAFDGLDRMKERLAAEASQQSGQSGQTQPLETRKKLQKFLDSIIGKSGKCRALIRDIRQDFSQNPEMQRQAKQMESLLVKLDSEHDACSQVMARGELNGFPPECSAACAFEAKLRSAKKYEKKDGSPETKDKKDKEKKDNEKPDRKTKGKKDKGKSNRKVLARRCGLYRETLEKVSIPQCSSLGGAVWTGTPGCKNIRLGGDTINPSGEKPGRKRSVMQVGAEATKSFLVLIDEVMNHASTCRASIRAAKNIVADIGEKFAQRSKGLVELSKCTEEHSERDVQSVVKQFDLMLPLQLTSLPKQPGTRYTGEFKAIRLRDWCQFLVDYNCWHVVCGLREPDENRECAILAEFWRRFQLVEPDHQIFAEFAQHRIDPSRCCPMLLHGDEGRGRKKCPFLVVAFHSFIGFGTQAANRSRTHRSYRRMRLNYSETTHVHRFITAVLPKMVKDDVALKTILSFVTAESLHTLRHGVSTCHGGQRYHMAVLNVTGDWAWLAKAGCLSRSYSNCEKRPRGARSQPKGICHLCRAGQLNVPFEDFNRDATWKSTMLQRGDNPFASRPALAQLPHRPNKEATLFKYDLWHSLHLGFGKTLSASILTLISDRMSANNVDDRFTELSDEFFQYCDESRITPYINVITKETVGWPNRATYPNGFWSKGHVTVTLLKFIAHWLHTHDVSDSAMLTTCIEAVDSLNACMEDLYRQDIWISQAIARPMGEKGLRCLELYQGLARHAYDAGEAQFAFMPKGHVVHHVFDELAQSGIWILNPLCFSVQVSEDYIGRKSRLARRVAPAQVIQRVLERSLQVGWKHWTQMGFIKG</sequence>
<feature type="region of interest" description="Disordered" evidence="1">
    <location>
        <begin position="128"/>
        <end position="150"/>
    </location>
</feature>
<dbReference type="EMBL" id="CAMXCT020000092">
    <property type="protein sequence ID" value="CAL1127068.1"/>
    <property type="molecule type" value="Genomic_DNA"/>
</dbReference>
<feature type="region of interest" description="Disordered" evidence="1">
    <location>
        <begin position="267"/>
        <end position="306"/>
    </location>
</feature>
<protein>
    <submittedName>
        <fullName evidence="2">Uncharacterized protein</fullName>
    </submittedName>
</protein>
<evidence type="ECO:0000313" key="3">
    <source>
        <dbReference type="EMBL" id="CAL1127068.1"/>
    </source>
</evidence>